<dbReference type="GO" id="GO:0016787">
    <property type="term" value="F:hydrolase activity"/>
    <property type="evidence" value="ECO:0007669"/>
    <property type="project" value="UniProtKB-KW"/>
</dbReference>
<keyword evidence="4 10" id="KW-0677">Repeat</keyword>
<protein>
    <recommendedName>
        <fullName evidence="2 8">GTPase Der</fullName>
    </recommendedName>
    <alternativeName>
        <fullName evidence="7 8">GTP-binding protein EngA</fullName>
    </alternativeName>
</protein>
<dbReference type="PROSITE" id="PS51712">
    <property type="entry name" value="G_ENGA"/>
    <property type="match status" value="2"/>
</dbReference>
<evidence type="ECO:0000256" key="4">
    <source>
        <dbReference type="ARBA" id="ARBA00022737"/>
    </source>
</evidence>
<dbReference type="InterPro" id="IPR027417">
    <property type="entry name" value="P-loop_NTPase"/>
</dbReference>
<dbReference type="NCBIfam" id="TIGR00231">
    <property type="entry name" value="small_GTP"/>
    <property type="match status" value="2"/>
</dbReference>
<evidence type="ECO:0000256" key="8">
    <source>
        <dbReference type="HAMAP-Rule" id="MF_00195"/>
    </source>
</evidence>
<dbReference type="SUPFAM" id="SSF52540">
    <property type="entry name" value="P-loop containing nucleoside triphosphate hydrolases"/>
    <property type="match status" value="2"/>
</dbReference>
<keyword evidence="3 8" id="KW-0690">Ribosome biogenesis</keyword>
<feature type="binding site" evidence="8">
    <location>
        <begin position="289"/>
        <end position="292"/>
    </location>
    <ligand>
        <name>GTP</name>
        <dbReference type="ChEBI" id="CHEBI:37565"/>
        <label>2</label>
    </ligand>
</feature>
<dbReference type="InterPro" id="IPR016484">
    <property type="entry name" value="GTPase_Der"/>
</dbReference>
<dbReference type="InterPro" id="IPR005225">
    <property type="entry name" value="Small_GTP-bd"/>
</dbReference>
<name>A0AAJ1PTN9_9MOLU</name>
<dbReference type="Pfam" id="PF01926">
    <property type="entry name" value="MMR_HSR1"/>
    <property type="match status" value="2"/>
</dbReference>
<feature type="domain" description="EngA-type G" evidence="11">
    <location>
        <begin position="3"/>
        <end position="164"/>
    </location>
</feature>
<keyword evidence="6 8" id="KW-0342">GTP-binding</keyword>
<feature type="binding site" evidence="8">
    <location>
        <begin position="56"/>
        <end position="60"/>
    </location>
    <ligand>
        <name>GTP</name>
        <dbReference type="ChEBI" id="CHEBI:37565"/>
        <label>1</label>
    </ligand>
</feature>
<keyword evidence="5 8" id="KW-0547">Nucleotide-binding</keyword>
<dbReference type="GO" id="GO:0005525">
    <property type="term" value="F:GTP binding"/>
    <property type="evidence" value="ECO:0007669"/>
    <property type="project" value="UniProtKB-UniRule"/>
</dbReference>
<dbReference type="Gene3D" id="3.30.300.20">
    <property type="match status" value="1"/>
</dbReference>
<evidence type="ECO:0000256" key="7">
    <source>
        <dbReference type="ARBA" id="ARBA00032345"/>
    </source>
</evidence>
<evidence type="ECO:0000313" key="12">
    <source>
        <dbReference type="EMBL" id="MDJ1645680.1"/>
    </source>
</evidence>
<dbReference type="GO" id="GO:0043022">
    <property type="term" value="F:ribosome binding"/>
    <property type="evidence" value="ECO:0007669"/>
    <property type="project" value="TreeGrafter"/>
</dbReference>
<feature type="binding site" evidence="8">
    <location>
        <begin position="177"/>
        <end position="184"/>
    </location>
    <ligand>
        <name>GTP</name>
        <dbReference type="ChEBI" id="CHEBI:37565"/>
        <label>2</label>
    </ligand>
</feature>
<gene>
    <name evidence="8 12" type="primary">der</name>
    <name evidence="12" type="ORF">QLQ80_01055</name>
</gene>
<dbReference type="PANTHER" id="PTHR43834:SF6">
    <property type="entry name" value="GTPASE DER"/>
    <property type="match status" value="1"/>
</dbReference>
<keyword evidence="13" id="KW-1185">Reference proteome</keyword>
<feature type="domain" description="EngA-type G" evidence="11">
    <location>
        <begin position="171"/>
        <end position="346"/>
    </location>
</feature>
<evidence type="ECO:0000256" key="10">
    <source>
        <dbReference type="RuleBase" id="RU004481"/>
    </source>
</evidence>
<dbReference type="FunFam" id="3.40.50.300:FF:000040">
    <property type="entry name" value="GTPase Der"/>
    <property type="match status" value="1"/>
</dbReference>
<comment type="subunit">
    <text evidence="8">Associates with the 50S ribosomal subunit.</text>
</comment>
<feature type="binding site" evidence="8">
    <location>
        <begin position="118"/>
        <end position="121"/>
    </location>
    <ligand>
        <name>GTP</name>
        <dbReference type="ChEBI" id="CHEBI:37565"/>
        <label>1</label>
    </ligand>
</feature>
<dbReference type="InterPro" id="IPR032859">
    <property type="entry name" value="KH_dom-like"/>
</dbReference>
<comment type="similarity">
    <text evidence="1 8 9 10">Belongs to the TRAFAC class TrmE-Era-EngA-EngB-Septin-like GTPase superfamily. EngA (Der) GTPase family.</text>
</comment>
<dbReference type="NCBIfam" id="TIGR03594">
    <property type="entry name" value="GTPase_EngA"/>
    <property type="match status" value="1"/>
</dbReference>
<dbReference type="HAMAP" id="MF_00195">
    <property type="entry name" value="GTPase_Der"/>
    <property type="match status" value="1"/>
</dbReference>
<reference evidence="12" key="1">
    <citation type="submission" date="2023-05" db="EMBL/GenBank/DDBJ databases">
        <title>Mycoplasma phocimorsus sp. nov., isolated from Scandinavian patients with seal finger or septic arthritis after contact with seals.</title>
        <authorList>
            <person name="Skafte-Holm A."/>
            <person name="Pedersen T.R."/>
            <person name="Froelund M."/>
            <person name="Stegger M."/>
            <person name="Qvortrup K."/>
            <person name="Michaels D.L."/>
            <person name="Brown D.R."/>
            <person name="Jensen J.S."/>
        </authorList>
    </citation>
    <scope>NUCLEOTIDE SEQUENCE</scope>
    <source>
        <strain evidence="12">M5725</strain>
    </source>
</reference>
<keyword evidence="12" id="KW-0378">Hydrolase</keyword>
<feature type="binding site" evidence="8">
    <location>
        <begin position="224"/>
        <end position="228"/>
    </location>
    <ligand>
        <name>GTP</name>
        <dbReference type="ChEBI" id="CHEBI:37565"/>
        <label>2</label>
    </ligand>
</feature>
<dbReference type="PRINTS" id="PR00326">
    <property type="entry name" value="GTP1OBG"/>
</dbReference>
<comment type="function">
    <text evidence="8 10">GTPase that plays an essential role in the late steps of ribosome biogenesis.</text>
</comment>
<evidence type="ECO:0000256" key="6">
    <source>
        <dbReference type="ARBA" id="ARBA00023134"/>
    </source>
</evidence>
<evidence type="ECO:0000256" key="2">
    <source>
        <dbReference type="ARBA" id="ARBA00020953"/>
    </source>
</evidence>
<accession>A0AAJ1PTN9</accession>
<dbReference type="PANTHER" id="PTHR43834">
    <property type="entry name" value="GTPASE DER"/>
    <property type="match status" value="1"/>
</dbReference>
<evidence type="ECO:0000256" key="3">
    <source>
        <dbReference type="ARBA" id="ARBA00022517"/>
    </source>
</evidence>
<dbReference type="PIRSF" id="PIRSF006485">
    <property type="entry name" value="GTP-binding_EngA"/>
    <property type="match status" value="1"/>
</dbReference>
<evidence type="ECO:0000256" key="1">
    <source>
        <dbReference type="ARBA" id="ARBA00008279"/>
    </source>
</evidence>
<dbReference type="CDD" id="cd01895">
    <property type="entry name" value="EngA2"/>
    <property type="match status" value="1"/>
</dbReference>
<dbReference type="Gene3D" id="3.40.50.300">
    <property type="entry name" value="P-loop containing nucleotide triphosphate hydrolases"/>
    <property type="match status" value="2"/>
</dbReference>
<evidence type="ECO:0000256" key="5">
    <source>
        <dbReference type="ARBA" id="ARBA00022741"/>
    </source>
</evidence>
<organism evidence="12 13">
    <name type="scientific">Mycoplasma phocimorsus</name>
    <dbReference type="NCBI Taxonomy" id="3045839"/>
    <lineage>
        <taxon>Bacteria</taxon>
        <taxon>Bacillati</taxon>
        <taxon>Mycoplasmatota</taxon>
        <taxon>Mollicutes</taxon>
        <taxon>Mycoplasmataceae</taxon>
        <taxon>Mycoplasma</taxon>
    </lineage>
</organism>
<dbReference type="Pfam" id="PF14714">
    <property type="entry name" value="KH_dom-like"/>
    <property type="match status" value="1"/>
</dbReference>
<evidence type="ECO:0000256" key="9">
    <source>
        <dbReference type="PROSITE-ProRule" id="PRU01049"/>
    </source>
</evidence>
<dbReference type="FunFam" id="3.40.50.300:FF:000057">
    <property type="entry name" value="GTPase Der"/>
    <property type="match status" value="1"/>
</dbReference>
<comment type="caution">
    <text evidence="12">The sequence shown here is derived from an EMBL/GenBank/DDBJ whole genome shotgun (WGS) entry which is preliminary data.</text>
</comment>
<dbReference type="EMBL" id="JASDDP010000011">
    <property type="protein sequence ID" value="MDJ1645680.1"/>
    <property type="molecule type" value="Genomic_DNA"/>
</dbReference>
<evidence type="ECO:0000313" key="13">
    <source>
        <dbReference type="Proteomes" id="UP001224428"/>
    </source>
</evidence>
<dbReference type="AlphaFoldDB" id="A0AAJ1PTN9"/>
<proteinExistence type="inferred from homology"/>
<dbReference type="GO" id="GO:0042254">
    <property type="term" value="P:ribosome biogenesis"/>
    <property type="evidence" value="ECO:0007669"/>
    <property type="project" value="UniProtKB-KW"/>
</dbReference>
<dbReference type="Proteomes" id="UP001224428">
    <property type="component" value="Unassembled WGS sequence"/>
</dbReference>
<sequence length="430" mass="49204">MNNIVALIGRPNVGKSTLFNRIIQKRKSIVDDQPGVTRDRLYHKAHWQSKEFYIIDTGGIHIDHASFQKEILIQAEIAIEEANVIIFVADARSEITNDDLFIINKLRKSGKKVILAMNKLEHNNDMVYSWFGTGIDEVFQISALHGQGIGDLLDCVTSYFSKISEKVSKNFKISIIGKPNAGKSSLFNLLSNENRSIVSDIPGTTRDSVSNLISINKKDYEIIDTAGILKKSRLVESVEHYALMRAQRSLSESDLSIILIDASKDLDHFDSKIVGYALENNKPIIVLINKWDLIKKDTNTQKEYEKKIRNKLHFIPWVPIIFISVKDNKNINKFVSTLEMVRDNLTRIISPSVLTNILLDMQTFRQPKSYHGGVLQIKLIKQIPFKIPMFNLYVNNKNYLHFTYERAIENELRESINLEGCPIKLNFINK</sequence>
<dbReference type="InterPro" id="IPR015946">
    <property type="entry name" value="KH_dom-like_a/b"/>
</dbReference>
<feature type="binding site" evidence="8">
    <location>
        <begin position="9"/>
        <end position="16"/>
    </location>
    <ligand>
        <name>GTP</name>
        <dbReference type="ChEBI" id="CHEBI:37565"/>
        <label>1</label>
    </ligand>
</feature>
<dbReference type="SMART" id="SM00173">
    <property type="entry name" value="RAS"/>
    <property type="match status" value="1"/>
</dbReference>
<dbReference type="InterPro" id="IPR031166">
    <property type="entry name" value="G_ENGA"/>
</dbReference>
<dbReference type="InterPro" id="IPR006073">
    <property type="entry name" value="GTP-bd"/>
</dbReference>
<dbReference type="CDD" id="cd01894">
    <property type="entry name" value="EngA1"/>
    <property type="match status" value="1"/>
</dbReference>
<evidence type="ECO:0000259" key="11">
    <source>
        <dbReference type="PROSITE" id="PS51712"/>
    </source>
</evidence>
<dbReference type="RefSeq" id="WP_283827181.1">
    <property type="nucleotide sequence ID" value="NZ_JASDDP010000011.1"/>
</dbReference>